<accession>A0A1J7G583</accession>
<proteinExistence type="predicted"/>
<name>A0A1J7G583_LUPAN</name>
<evidence type="ECO:0000256" key="4">
    <source>
        <dbReference type="ARBA" id="ARBA00022842"/>
    </source>
</evidence>
<dbReference type="InterPro" id="IPR005299">
    <property type="entry name" value="MeTrfase_7"/>
</dbReference>
<keyword evidence="2" id="KW-0808">Transferase</keyword>
<dbReference type="InterPro" id="IPR042086">
    <property type="entry name" value="MeTrfase_capping"/>
</dbReference>
<keyword evidence="6" id="KW-1185">Reference proteome</keyword>
<dbReference type="GO" id="GO:0008168">
    <property type="term" value="F:methyltransferase activity"/>
    <property type="evidence" value="ECO:0007669"/>
    <property type="project" value="UniProtKB-KW"/>
</dbReference>
<sequence length="386" mass="42190">MAPMVDNVVVSNMELERLLSMKGGKGEASYANNSQAQAIHAKSMLHLLKETLDGIQLHTKDIAFVVVDLGCSCGSNTVNVVDVIIKHIIKRYEALGLDPPEFSAFFSDLPSNDFNTLFQLLPPVANYGVSMEECLAANNHRSYFAAGVPGSFYRRLFPENSINIFHSAFSLHWLSQVPEIVLDKTTSAYNKGRVFIHGASEITANAYKKQFQTDLAGFLSARSVEMKTGGSMFLVCLGRTSMDPTDQGGAGLLFGTHFQDAWDDLVQEGLISSEKRDNFNIPVYAPSLQDFKEVVESDGSFAINKLEVFKGGSPLVVNQPGDASEVGRALANSCRSVSGVLVDAHIGDKLSEELFLRVARRATGHGKELLEQLQFFHIIASLTFAE</sequence>
<evidence type="ECO:0000313" key="6">
    <source>
        <dbReference type="Proteomes" id="UP000188354"/>
    </source>
</evidence>
<dbReference type="KEGG" id="lang:109329113"/>
<reference evidence="5 6" key="1">
    <citation type="journal article" date="2017" name="Plant Biotechnol. J.">
        <title>A comprehensive draft genome sequence for lupin (Lupinus angustifolius), an emerging health food: insights into plant-microbe interactions and legume evolution.</title>
        <authorList>
            <person name="Hane J.K."/>
            <person name="Ming Y."/>
            <person name="Kamphuis L.G."/>
            <person name="Nelson M.N."/>
            <person name="Garg G."/>
            <person name="Atkins C.A."/>
            <person name="Bayer P.E."/>
            <person name="Bravo A."/>
            <person name="Bringans S."/>
            <person name="Cannon S."/>
            <person name="Edwards D."/>
            <person name="Foley R."/>
            <person name="Gao L.L."/>
            <person name="Harrison M.J."/>
            <person name="Huang W."/>
            <person name="Hurgobin B."/>
            <person name="Li S."/>
            <person name="Liu C.W."/>
            <person name="McGrath A."/>
            <person name="Morahan G."/>
            <person name="Murray J."/>
            <person name="Weller J."/>
            <person name="Jian J."/>
            <person name="Singh K.B."/>
        </authorList>
    </citation>
    <scope>NUCLEOTIDE SEQUENCE [LARGE SCALE GENOMIC DNA]</scope>
    <source>
        <strain evidence="6">cv. Tanjil</strain>
        <tissue evidence="5">Whole plant</tissue>
    </source>
</reference>
<keyword evidence="4" id="KW-0460">Magnesium</keyword>
<dbReference type="Gene3D" id="1.10.1200.270">
    <property type="entry name" value="Methyltransferase, alpha-helical capping domain"/>
    <property type="match status" value="1"/>
</dbReference>
<evidence type="ECO:0000256" key="3">
    <source>
        <dbReference type="ARBA" id="ARBA00022723"/>
    </source>
</evidence>
<evidence type="ECO:0000256" key="1">
    <source>
        <dbReference type="ARBA" id="ARBA00022603"/>
    </source>
</evidence>
<organism evidence="5 6">
    <name type="scientific">Lupinus angustifolius</name>
    <name type="common">Narrow-leaved blue lupine</name>
    <dbReference type="NCBI Taxonomy" id="3871"/>
    <lineage>
        <taxon>Eukaryota</taxon>
        <taxon>Viridiplantae</taxon>
        <taxon>Streptophyta</taxon>
        <taxon>Embryophyta</taxon>
        <taxon>Tracheophyta</taxon>
        <taxon>Spermatophyta</taxon>
        <taxon>Magnoliopsida</taxon>
        <taxon>eudicotyledons</taxon>
        <taxon>Gunneridae</taxon>
        <taxon>Pentapetalae</taxon>
        <taxon>rosids</taxon>
        <taxon>fabids</taxon>
        <taxon>Fabales</taxon>
        <taxon>Fabaceae</taxon>
        <taxon>Papilionoideae</taxon>
        <taxon>50 kb inversion clade</taxon>
        <taxon>genistoids sensu lato</taxon>
        <taxon>core genistoids</taxon>
        <taxon>Genisteae</taxon>
        <taxon>Lupinus</taxon>
    </lineage>
</organism>
<evidence type="ECO:0000313" key="5">
    <source>
        <dbReference type="EMBL" id="OIV95519.1"/>
    </source>
</evidence>
<keyword evidence="1" id="KW-0489">Methyltransferase</keyword>
<dbReference type="Proteomes" id="UP000188354">
    <property type="component" value="Chromosome LG16"/>
</dbReference>
<dbReference type="Gramene" id="OIV95519">
    <property type="protein sequence ID" value="OIV95519"/>
    <property type="gene ID" value="TanjilG_18735"/>
</dbReference>
<keyword evidence="3" id="KW-0479">Metal-binding</keyword>
<dbReference type="SUPFAM" id="SSF53335">
    <property type="entry name" value="S-adenosyl-L-methionine-dependent methyltransferases"/>
    <property type="match status" value="1"/>
</dbReference>
<protein>
    <submittedName>
        <fullName evidence="5">Uncharacterized protein</fullName>
    </submittedName>
</protein>
<dbReference type="GO" id="GO:0046872">
    <property type="term" value="F:metal ion binding"/>
    <property type="evidence" value="ECO:0007669"/>
    <property type="project" value="UniProtKB-KW"/>
</dbReference>
<dbReference type="InterPro" id="IPR029063">
    <property type="entry name" value="SAM-dependent_MTases_sf"/>
</dbReference>
<dbReference type="OrthoDB" id="1523883at2759"/>
<dbReference type="Pfam" id="PF03492">
    <property type="entry name" value="Methyltransf_7"/>
    <property type="match status" value="1"/>
</dbReference>
<dbReference type="PANTHER" id="PTHR31009">
    <property type="entry name" value="S-ADENOSYL-L-METHIONINE:CARBOXYL METHYLTRANSFERASE FAMILY PROTEIN"/>
    <property type="match status" value="1"/>
</dbReference>
<gene>
    <name evidence="5" type="ORF">TanjilG_18735</name>
</gene>
<dbReference type="STRING" id="3871.A0A1J7G583"/>
<evidence type="ECO:0000256" key="2">
    <source>
        <dbReference type="ARBA" id="ARBA00022679"/>
    </source>
</evidence>
<dbReference type="GO" id="GO:0032259">
    <property type="term" value="P:methylation"/>
    <property type="evidence" value="ECO:0007669"/>
    <property type="project" value="UniProtKB-KW"/>
</dbReference>
<dbReference type="AlphaFoldDB" id="A0A1J7G583"/>
<dbReference type="OMA" id="FIDVFHS"/>
<dbReference type="Gene3D" id="3.40.50.150">
    <property type="entry name" value="Vaccinia Virus protein VP39"/>
    <property type="match status" value="1"/>
</dbReference>
<dbReference type="EMBL" id="CM007376">
    <property type="protein sequence ID" value="OIV95519.1"/>
    <property type="molecule type" value="Genomic_DNA"/>
</dbReference>